<reference evidence="2" key="1">
    <citation type="submission" date="2022-07" db="EMBL/GenBank/DDBJ databases">
        <title>Genome analysis of Parmales, a sister group of diatoms, reveals the evolutionary specialization of diatoms from phago-mixotrophs to photoautotrophs.</title>
        <authorList>
            <person name="Ban H."/>
            <person name="Sato S."/>
            <person name="Yoshikawa S."/>
            <person name="Kazumasa Y."/>
            <person name="Nakamura Y."/>
            <person name="Ichinomiya M."/>
            <person name="Saitoh K."/>
            <person name="Sato N."/>
            <person name="Blanc-Mathieu R."/>
            <person name="Endo H."/>
            <person name="Kuwata A."/>
            <person name="Ogata H."/>
        </authorList>
    </citation>
    <scope>NUCLEOTIDE SEQUENCE</scope>
</reference>
<keyword evidence="3" id="KW-1185">Reference proteome</keyword>
<keyword evidence="1" id="KW-1133">Transmembrane helix</keyword>
<proteinExistence type="predicted"/>
<accession>A0A9W7G8X4</accession>
<sequence length="150" mass="16588">MVNPFKKDDEEPLKQKLLKLGLAAFLSYGFVSNMTYAVLLSCSYFVFTKKTGITPLTPGQRANFLAVYTGFFVLNNFLRPVRLAVAASFAPYMERVIVKIQKKLNCGRPVATGVVIFLFNIVGTFAAMYAGLNLAALFSGVPVEFSRLVR</sequence>
<evidence type="ECO:0000256" key="1">
    <source>
        <dbReference type="SAM" id="Phobius"/>
    </source>
</evidence>
<dbReference type="PANTHER" id="PTHR34370:SF1">
    <property type="entry name" value="OS04G0600100 PROTEIN"/>
    <property type="match status" value="1"/>
</dbReference>
<evidence type="ECO:0000313" key="2">
    <source>
        <dbReference type="EMBL" id="GMI37974.1"/>
    </source>
</evidence>
<name>A0A9W7G8X4_9STRA</name>
<comment type="caution">
    <text evidence="2">The sequence shown here is derived from an EMBL/GenBank/DDBJ whole genome shotgun (WGS) entry which is preliminary data.</text>
</comment>
<organism evidence="2 3">
    <name type="scientific">Triparma retinervis</name>
    <dbReference type="NCBI Taxonomy" id="2557542"/>
    <lineage>
        <taxon>Eukaryota</taxon>
        <taxon>Sar</taxon>
        <taxon>Stramenopiles</taxon>
        <taxon>Ochrophyta</taxon>
        <taxon>Bolidophyceae</taxon>
        <taxon>Parmales</taxon>
        <taxon>Triparmaceae</taxon>
        <taxon>Triparma</taxon>
    </lineage>
</organism>
<dbReference type="OrthoDB" id="496991at2759"/>
<dbReference type="Proteomes" id="UP001165082">
    <property type="component" value="Unassembled WGS sequence"/>
</dbReference>
<keyword evidence="1" id="KW-0812">Transmembrane</keyword>
<protein>
    <submittedName>
        <fullName evidence="2">Uncharacterized protein</fullName>
    </submittedName>
</protein>
<gene>
    <name evidence="2" type="ORF">TrRE_jg13432</name>
</gene>
<feature type="transmembrane region" description="Helical" evidence="1">
    <location>
        <begin position="20"/>
        <end position="47"/>
    </location>
</feature>
<evidence type="ECO:0000313" key="3">
    <source>
        <dbReference type="Proteomes" id="UP001165082"/>
    </source>
</evidence>
<dbReference type="EMBL" id="BRXZ01007998">
    <property type="protein sequence ID" value="GMI37974.1"/>
    <property type="molecule type" value="Genomic_DNA"/>
</dbReference>
<dbReference type="AlphaFoldDB" id="A0A9W7G8X4"/>
<keyword evidence="1" id="KW-0472">Membrane</keyword>
<feature type="transmembrane region" description="Helical" evidence="1">
    <location>
        <begin position="110"/>
        <end position="132"/>
    </location>
</feature>
<dbReference type="PANTHER" id="PTHR34370">
    <property type="entry name" value="OS04G0600100 PROTEIN"/>
    <property type="match status" value="1"/>
</dbReference>